<feature type="binding site" description="axial binding residue" evidence="7">
    <location>
        <position position="489"/>
    </location>
    <ligand>
        <name>heme</name>
        <dbReference type="ChEBI" id="CHEBI:30413"/>
    </ligand>
    <ligandPart>
        <name>Fe</name>
        <dbReference type="ChEBI" id="CHEBI:18248"/>
    </ligandPart>
</feature>
<evidence type="ECO:0000256" key="3">
    <source>
        <dbReference type="ARBA" id="ARBA00022617"/>
    </source>
</evidence>
<dbReference type="InterPro" id="IPR036396">
    <property type="entry name" value="Cyt_P450_sf"/>
</dbReference>
<keyword evidence="10" id="KW-1185">Reference proteome</keyword>
<dbReference type="EMBL" id="JASWJB010000031">
    <property type="protein sequence ID" value="KAK2608837.1"/>
    <property type="molecule type" value="Genomic_DNA"/>
</dbReference>
<keyword evidence="6" id="KW-0560">Oxidoreductase</keyword>
<evidence type="ECO:0008006" key="11">
    <source>
        <dbReference type="Google" id="ProtNLM"/>
    </source>
</evidence>
<dbReference type="PRINTS" id="PR00465">
    <property type="entry name" value="EP450IV"/>
</dbReference>
<feature type="transmembrane region" description="Helical" evidence="8">
    <location>
        <begin position="35"/>
        <end position="58"/>
    </location>
</feature>
<dbReference type="GO" id="GO:0004497">
    <property type="term" value="F:monooxygenase activity"/>
    <property type="evidence" value="ECO:0007669"/>
    <property type="project" value="UniProtKB-KW"/>
</dbReference>
<dbReference type="PANTHER" id="PTHR24305">
    <property type="entry name" value="CYTOCHROME P450"/>
    <property type="match status" value="1"/>
</dbReference>
<reference evidence="9" key="1">
    <citation type="submission" date="2023-06" db="EMBL/GenBank/DDBJ databases">
        <title>Conoideocrella luteorostrata (Hypocreales: Clavicipitaceae), a potential biocontrol fungus for elongate hemlock scale in United States Christmas tree production areas.</title>
        <authorList>
            <person name="Barrett H."/>
            <person name="Lovett B."/>
            <person name="Macias A.M."/>
            <person name="Stajich J.E."/>
            <person name="Kasson M.T."/>
        </authorList>
    </citation>
    <scope>NUCLEOTIDE SEQUENCE</scope>
    <source>
        <strain evidence="9">ARSEF 14590</strain>
    </source>
</reference>
<dbReference type="Proteomes" id="UP001251528">
    <property type="component" value="Unassembled WGS sequence"/>
</dbReference>
<evidence type="ECO:0000256" key="8">
    <source>
        <dbReference type="SAM" id="Phobius"/>
    </source>
</evidence>
<evidence type="ECO:0000256" key="6">
    <source>
        <dbReference type="ARBA" id="ARBA00023033"/>
    </source>
</evidence>
<dbReference type="GO" id="GO:0005506">
    <property type="term" value="F:iron ion binding"/>
    <property type="evidence" value="ECO:0007669"/>
    <property type="project" value="InterPro"/>
</dbReference>
<keyword evidence="8" id="KW-1133">Transmembrane helix</keyword>
<comment type="cofactor">
    <cofactor evidence="1 7">
        <name>heme</name>
        <dbReference type="ChEBI" id="CHEBI:30413"/>
    </cofactor>
</comment>
<dbReference type="CDD" id="cd11069">
    <property type="entry name" value="CYP_FUM15-like"/>
    <property type="match status" value="1"/>
</dbReference>
<gene>
    <name evidence="9" type="ORF">QQS21_002550</name>
</gene>
<sequence length="549" mass="61105">MAAIRHIPLKYMAGISLVGFALLKLLHVYESNFQAIAILIGLFVGQITLFSAYAVFIYPHFVSPLRHLPQVPGGLPLVGHGIELRKYGPGLMAKKWIAETPNDGLIRILWHFNQEMVIVNSPQALSEILVTNCYSFEKPDFARRFLAAIIGWGLLTVEGDEHKKQRRDMLPAFSFRHIKDLYPLFWEKSCEAARTMTAACDGEGFAEMDIAPWTARCALDIIGLAGVGVDFGSIKDAKSPLAQSYEFLQPSPADMPLIGLRAFFPDFIMENLPLKRIRDATRAAEHIRDVSRNLIRKKRILLDNKEDAGLDILTVALGSRLISEDTLVDQMMTFLSAGHETTASSLIWSTYFMAKYSDMQEKLRKEIRDNLPSPDSDATITSTDIDNLPYLNAVCSEVLRISSPVAQSIRVANHDVTVQNQFIPKDTLLVLVPWTTNTDPKLWGADAHEFKPERWLSLDQGGTSATNAASGGATSNYAFMTFLHGPHSCIGGNFAKSELACLLAAWIGRFSFELKDKSQLDERNIRINPSIVAKPEGGMHMLVRVVKGW</sequence>
<keyword evidence="8" id="KW-0472">Membrane</keyword>
<dbReference type="GO" id="GO:0020037">
    <property type="term" value="F:heme binding"/>
    <property type="evidence" value="ECO:0007669"/>
    <property type="project" value="InterPro"/>
</dbReference>
<keyword evidence="5 7" id="KW-0408">Iron</keyword>
<name>A0AAJ0FWD3_9HYPO</name>
<dbReference type="Gene3D" id="1.10.630.10">
    <property type="entry name" value="Cytochrome P450"/>
    <property type="match status" value="1"/>
</dbReference>
<protein>
    <recommendedName>
        <fullName evidence="11">Cytochrome P450</fullName>
    </recommendedName>
</protein>
<dbReference type="GO" id="GO:0016705">
    <property type="term" value="F:oxidoreductase activity, acting on paired donors, with incorporation or reduction of molecular oxygen"/>
    <property type="evidence" value="ECO:0007669"/>
    <property type="project" value="InterPro"/>
</dbReference>
<evidence type="ECO:0000256" key="2">
    <source>
        <dbReference type="ARBA" id="ARBA00010617"/>
    </source>
</evidence>
<comment type="caution">
    <text evidence="9">The sequence shown here is derived from an EMBL/GenBank/DDBJ whole genome shotgun (WGS) entry which is preliminary data.</text>
</comment>
<keyword evidence="6" id="KW-0503">Monooxygenase</keyword>
<feature type="transmembrane region" description="Helical" evidence="8">
    <location>
        <begin position="12"/>
        <end position="29"/>
    </location>
</feature>
<dbReference type="InterPro" id="IPR001128">
    <property type="entry name" value="Cyt_P450"/>
</dbReference>
<dbReference type="PANTHER" id="PTHR24305:SF166">
    <property type="entry name" value="CYTOCHROME P450 12A4, MITOCHONDRIAL-RELATED"/>
    <property type="match status" value="1"/>
</dbReference>
<evidence type="ECO:0000256" key="1">
    <source>
        <dbReference type="ARBA" id="ARBA00001971"/>
    </source>
</evidence>
<keyword evidence="8" id="KW-0812">Transmembrane</keyword>
<proteinExistence type="inferred from homology"/>
<evidence type="ECO:0000256" key="7">
    <source>
        <dbReference type="PIRSR" id="PIRSR602403-1"/>
    </source>
</evidence>
<dbReference type="SUPFAM" id="SSF48264">
    <property type="entry name" value="Cytochrome P450"/>
    <property type="match status" value="1"/>
</dbReference>
<evidence type="ECO:0000256" key="4">
    <source>
        <dbReference type="ARBA" id="ARBA00022723"/>
    </source>
</evidence>
<evidence type="ECO:0000313" key="9">
    <source>
        <dbReference type="EMBL" id="KAK2608837.1"/>
    </source>
</evidence>
<dbReference type="Pfam" id="PF00067">
    <property type="entry name" value="p450"/>
    <property type="match status" value="1"/>
</dbReference>
<accession>A0AAJ0FWD3</accession>
<evidence type="ECO:0000256" key="5">
    <source>
        <dbReference type="ARBA" id="ARBA00023004"/>
    </source>
</evidence>
<organism evidence="9 10">
    <name type="scientific">Conoideocrella luteorostrata</name>
    <dbReference type="NCBI Taxonomy" id="1105319"/>
    <lineage>
        <taxon>Eukaryota</taxon>
        <taxon>Fungi</taxon>
        <taxon>Dikarya</taxon>
        <taxon>Ascomycota</taxon>
        <taxon>Pezizomycotina</taxon>
        <taxon>Sordariomycetes</taxon>
        <taxon>Hypocreomycetidae</taxon>
        <taxon>Hypocreales</taxon>
        <taxon>Clavicipitaceae</taxon>
        <taxon>Conoideocrella</taxon>
    </lineage>
</organism>
<dbReference type="AlphaFoldDB" id="A0AAJ0FWD3"/>
<dbReference type="PRINTS" id="PR00385">
    <property type="entry name" value="P450"/>
</dbReference>
<dbReference type="InterPro" id="IPR002403">
    <property type="entry name" value="Cyt_P450_E_grp-IV"/>
</dbReference>
<comment type="similarity">
    <text evidence="2">Belongs to the cytochrome P450 family.</text>
</comment>
<keyword evidence="4 7" id="KW-0479">Metal-binding</keyword>
<keyword evidence="3 7" id="KW-0349">Heme</keyword>
<dbReference type="InterPro" id="IPR050121">
    <property type="entry name" value="Cytochrome_P450_monoxygenase"/>
</dbReference>
<evidence type="ECO:0000313" key="10">
    <source>
        <dbReference type="Proteomes" id="UP001251528"/>
    </source>
</evidence>